<dbReference type="GO" id="GO:0000428">
    <property type="term" value="C:DNA-directed RNA polymerase complex"/>
    <property type="evidence" value="ECO:0007669"/>
    <property type="project" value="UniProtKB-KW"/>
</dbReference>
<evidence type="ECO:0000256" key="2">
    <source>
        <dbReference type="ARBA" id="ARBA00022478"/>
    </source>
</evidence>
<dbReference type="PANTHER" id="PTHR19376:SF54">
    <property type="entry name" value="DNA-DIRECTED RNA POLYMERASE SUBUNIT BETA"/>
    <property type="match status" value="1"/>
</dbReference>
<dbReference type="Pfam" id="PF04983">
    <property type="entry name" value="RNA_pol_Rpb1_3"/>
    <property type="match status" value="1"/>
</dbReference>
<feature type="non-terminal residue" evidence="11">
    <location>
        <position position="1"/>
    </location>
</feature>
<evidence type="ECO:0000256" key="5">
    <source>
        <dbReference type="ARBA" id="ARBA00022723"/>
    </source>
</evidence>
<gene>
    <name evidence="11" type="ORF">METZ01_LOCUS354245</name>
</gene>
<feature type="domain" description="RNA polymerase Rpb1" evidence="10">
    <location>
        <begin position="123"/>
        <end position="191"/>
    </location>
</feature>
<dbReference type="InterPro" id="IPR007081">
    <property type="entry name" value="RNA_pol_Rpb1_5"/>
</dbReference>
<evidence type="ECO:0000256" key="7">
    <source>
        <dbReference type="ARBA" id="ARBA00048552"/>
    </source>
</evidence>
<keyword evidence="4" id="KW-0548">Nucleotidyltransferase</keyword>
<dbReference type="GO" id="GO:0046872">
    <property type="term" value="F:metal ion binding"/>
    <property type="evidence" value="ECO:0007669"/>
    <property type="project" value="UniProtKB-KW"/>
</dbReference>
<dbReference type="Pfam" id="PF04998">
    <property type="entry name" value="RNA_pol_Rpb1_5"/>
    <property type="match status" value="1"/>
</dbReference>
<feature type="domain" description="RNA polymerase Rpb1" evidence="9">
    <location>
        <begin position="200"/>
        <end position="257"/>
    </location>
</feature>
<evidence type="ECO:0000256" key="3">
    <source>
        <dbReference type="ARBA" id="ARBA00022679"/>
    </source>
</evidence>
<reference evidence="11" key="1">
    <citation type="submission" date="2018-05" db="EMBL/GenBank/DDBJ databases">
        <authorList>
            <person name="Lanie J.A."/>
            <person name="Ng W.-L."/>
            <person name="Kazmierczak K.M."/>
            <person name="Andrzejewski T.M."/>
            <person name="Davidsen T.M."/>
            <person name="Wayne K.J."/>
            <person name="Tettelin H."/>
            <person name="Glass J.I."/>
            <person name="Rusch D."/>
            <person name="Podicherti R."/>
            <person name="Tsui H.-C.T."/>
            <person name="Winkler M.E."/>
        </authorList>
    </citation>
    <scope>NUCLEOTIDE SEQUENCE</scope>
</reference>
<evidence type="ECO:0000259" key="8">
    <source>
        <dbReference type="Pfam" id="PF04983"/>
    </source>
</evidence>
<comment type="catalytic activity">
    <reaction evidence="7">
        <text>RNA(n) + a ribonucleoside 5'-triphosphate = RNA(n+1) + diphosphate</text>
        <dbReference type="Rhea" id="RHEA:21248"/>
        <dbReference type="Rhea" id="RHEA-COMP:14527"/>
        <dbReference type="Rhea" id="RHEA-COMP:17342"/>
        <dbReference type="ChEBI" id="CHEBI:33019"/>
        <dbReference type="ChEBI" id="CHEBI:61557"/>
        <dbReference type="ChEBI" id="CHEBI:140395"/>
        <dbReference type="EC" id="2.7.7.6"/>
    </reaction>
</comment>
<dbReference type="InterPro" id="IPR007083">
    <property type="entry name" value="RNA_pol_Rpb1_4"/>
</dbReference>
<dbReference type="GO" id="GO:0003677">
    <property type="term" value="F:DNA binding"/>
    <property type="evidence" value="ECO:0007669"/>
    <property type="project" value="InterPro"/>
</dbReference>
<accession>A0A382RXL6</accession>
<feature type="domain" description="RNA polymerase Rpb1" evidence="8">
    <location>
        <begin position="16"/>
        <end position="92"/>
    </location>
</feature>
<protein>
    <recommendedName>
        <fullName evidence="1">DNA-directed RNA polymerase</fullName>
        <ecNumber evidence="1">2.7.7.6</ecNumber>
    </recommendedName>
</protein>
<keyword evidence="3" id="KW-0808">Transferase</keyword>
<dbReference type="PANTHER" id="PTHR19376">
    <property type="entry name" value="DNA-DIRECTED RNA POLYMERASE"/>
    <property type="match status" value="1"/>
</dbReference>
<keyword evidence="2" id="KW-0240">DNA-directed RNA polymerase</keyword>
<dbReference type="EC" id="2.7.7.6" evidence="1"/>
<sequence>VVESISGLPEEIPEGDKSQIIETTVGRIIFNSVLPEQLPFQNVKMDRPALREIVSLIHREIGNEATAEVVDKIKDLGFHYATFSGITIAIHEIKVPDEKDELVREAEDVVSEYDSQYQMGLITDDERYQHTVETWSAMTQKIEKVISDSMADYGSINYMASSGTKGNITQIRQMAGLRGLMTDPSGRVIEQPILKSFREGLTVLEYFISTHGARKGLADTALRTADSGYLTRRLIDVAQDVIVTKEDCGTAIGLWIERNEEDSPEEFRDRLLGRFVAQAIVDSKTGEIILEERNEIDEQNSERIVEASIEGVSV</sequence>
<evidence type="ECO:0000313" key="11">
    <source>
        <dbReference type="EMBL" id="SVD01391.1"/>
    </source>
</evidence>
<dbReference type="InterPro" id="IPR045867">
    <property type="entry name" value="DNA-dir_RpoC_beta_prime"/>
</dbReference>
<feature type="non-terminal residue" evidence="11">
    <location>
        <position position="314"/>
    </location>
</feature>
<evidence type="ECO:0000259" key="10">
    <source>
        <dbReference type="Pfam" id="PF05000"/>
    </source>
</evidence>
<dbReference type="Gene3D" id="1.10.274.100">
    <property type="entry name" value="RNA polymerase Rpb1, domain 3"/>
    <property type="match status" value="1"/>
</dbReference>
<evidence type="ECO:0000256" key="1">
    <source>
        <dbReference type="ARBA" id="ARBA00012418"/>
    </source>
</evidence>
<dbReference type="InterPro" id="IPR042102">
    <property type="entry name" value="RNA_pol_Rpb1_3_sf"/>
</dbReference>
<dbReference type="GO" id="GO:0003899">
    <property type="term" value="F:DNA-directed RNA polymerase activity"/>
    <property type="evidence" value="ECO:0007669"/>
    <property type="project" value="UniProtKB-EC"/>
</dbReference>
<dbReference type="Gene3D" id="1.10.132.30">
    <property type="match status" value="1"/>
</dbReference>
<dbReference type="SUPFAM" id="SSF64484">
    <property type="entry name" value="beta and beta-prime subunits of DNA dependent RNA-polymerase"/>
    <property type="match status" value="1"/>
</dbReference>
<dbReference type="InterPro" id="IPR007066">
    <property type="entry name" value="RNA_pol_Rpb1_3"/>
</dbReference>
<dbReference type="AlphaFoldDB" id="A0A382RXL6"/>
<evidence type="ECO:0000256" key="6">
    <source>
        <dbReference type="ARBA" id="ARBA00023163"/>
    </source>
</evidence>
<keyword evidence="6" id="KW-0804">Transcription</keyword>
<proteinExistence type="predicted"/>
<keyword evidence="5" id="KW-0479">Metal-binding</keyword>
<name>A0A382RXL6_9ZZZZ</name>
<organism evidence="11">
    <name type="scientific">marine metagenome</name>
    <dbReference type="NCBI Taxonomy" id="408172"/>
    <lineage>
        <taxon>unclassified sequences</taxon>
        <taxon>metagenomes</taxon>
        <taxon>ecological metagenomes</taxon>
    </lineage>
</organism>
<dbReference type="InterPro" id="IPR038120">
    <property type="entry name" value="Rpb1_funnel_sf"/>
</dbReference>
<evidence type="ECO:0000256" key="4">
    <source>
        <dbReference type="ARBA" id="ARBA00022695"/>
    </source>
</evidence>
<dbReference type="EMBL" id="UINC01124324">
    <property type="protein sequence ID" value="SVD01391.1"/>
    <property type="molecule type" value="Genomic_DNA"/>
</dbReference>
<dbReference type="Pfam" id="PF05000">
    <property type="entry name" value="RNA_pol_Rpb1_4"/>
    <property type="match status" value="1"/>
</dbReference>
<dbReference type="GO" id="GO:0006351">
    <property type="term" value="P:DNA-templated transcription"/>
    <property type="evidence" value="ECO:0007669"/>
    <property type="project" value="InterPro"/>
</dbReference>
<evidence type="ECO:0000259" key="9">
    <source>
        <dbReference type="Pfam" id="PF04998"/>
    </source>
</evidence>